<keyword evidence="3" id="KW-0804">Transcription</keyword>
<dbReference type="PROSITE" id="PS50995">
    <property type="entry name" value="HTH_MARR_2"/>
    <property type="match status" value="1"/>
</dbReference>
<gene>
    <name evidence="6" type="ORF">K7472_14550</name>
</gene>
<evidence type="ECO:0000256" key="2">
    <source>
        <dbReference type="ARBA" id="ARBA00023125"/>
    </source>
</evidence>
<dbReference type="PROSITE" id="PS01117">
    <property type="entry name" value="HTH_MARR_1"/>
    <property type="match status" value="1"/>
</dbReference>
<proteinExistence type="predicted"/>
<evidence type="ECO:0000313" key="7">
    <source>
        <dbReference type="Proteomes" id="UP001198565"/>
    </source>
</evidence>
<feature type="region of interest" description="Disordered" evidence="4">
    <location>
        <begin position="1"/>
        <end position="32"/>
    </location>
</feature>
<dbReference type="InterPro" id="IPR039422">
    <property type="entry name" value="MarR/SlyA-like"/>
</dbReference>
<keyword evidence="1" id="KW-0805">Transcription regulation</keyword>
<dbReference type="InterPro" id="IPR036388">
    <property type="entry name" value="WH-like_DNA-bd_sf"/>
</dbReference>
<dbReference type="SMART" id="SM00347">
    <property type="entry name" value="HTH_MARR"/>
    <property type="match status" value="1"/>
</dbReference>
<dbReference type="InterPro" id="IPR036390">
    <property type="entry name" value="WH_DNA-bd_sf"/>
</dbReference>
<protein>
    <submittedName>
        <fullName evidence="6">MarR family winged helix-turn-helix transcriptional regulator</fullName>
    </submittedName>
</protein>
<dbReference type="Pfam" id="PF01047">
    <property type="entry name" value="MarR"/>
    <property type="match status" value="1"/>
</dbReference>
<accession>A0ABS7QTQ8</accession>
<evidence type="ECO:0000256" key="3">
    <source>
        <dbReference type="ARBA" id="ARBA00023163"/>
    </source>
</evidence>
<dbReference type="EMBL" id="JAINVZ010000008">
    <property type="protein sequence ID" value="MBY8886069.1"/>
    <property type="molecule type" value="Genomic_DNA"/>
</dbReference>
<dbReference type="RefSeq" id="WP_222977926.1">
    <property type="nucleotide sequence ID" value="NZ_JAINVZ010000008.1"/>
</dbReference>
<keyword evidence="7" id="KW-1185">Reference proteome</keyword>
<dbReference type="PANTHER" id="PTHR33164">
    <property type="entry name" value="TRANSCRIPTIONAL REGULATOR, MARR FAMILY"/>
    <property type="match status" value="1"/>
</dbReference>
<dbReference type="Gene3D" id="1.10.10.10">
    <property type="entry name" value="Winged helix-like DNA-binding domain superfamily/Winged helix DNA-binding domain"/>
    <property type="match status" value="1"/>
</dbReference>
<sequence length="189" mass="20089">MAEPTTGSGDGVESVGSAESVGGAHGEGRCPAPAGGAIPLPAAARGGPISHAIFRVARTHRLIAGQLLRRVGLHPGQELVMMQLWELGPQRQADLVRLLDSDAATMTRTIRRLEHAGFVRRSPCADDRRASLIEATTASHALRKEVEQLWRQLEDITVGDTGDDEQAAVLRALGDIEKRLNRAAAQLGG</sequence>
<organism evidence="6 7">
    <name type="scientific">Streptantibioticus parmotrematis</name>
    <dbReference type="NCBI Taxonomy" id="2873249"/>
    <lineage>
        <taxon>Bacteria</taxon>
        <taxon>Bacillati</taxon>
        <taxon>Actinomycetota</taxon>
        <taxon>Actinomycetes</taxon>
        <taxon>Kitasatosporales</taxon>
        <taxon>Streptomycetaceae</taxon>
        <taxon>Streptantibioticus</taxon>
    </lineage>
</organism>
<dbReference type="SUPFAM" id="SSF46785">
    <property type="entry name" value="Winged helix' DNA-binding domain"/>
    <property type="match status" value="1"/>
</dbReference>
<dbReference type="PRINTS" id="PR00598">
    <property type="entry name" value="HTHMARR"/>
</dbReference>
<name>A0ABS7QTQ8_9ACTN</name>
<dbReference type="InterPro" id="IPR000835">
    <property type="entry name" value="HTH_MarR-typ"/>
</dbReference>
<dbReference type="InterPro" id="IPR023187">
    <property type="entry name" value="Tscrpt_reg_MarR-type_CS"/>
</dbReference>
<evidence type="ECO:0000259" key="5">
    <source>
        <dbReference type="PROSITE" id="PS50995"/>
    </source>
</evidence>
<keyword evidence="2" id="KW-0238">DNA-binding</keyword>
<evidence type="ECO:0000256" key="1">
    <source>
        <dbReference type="ARBA" id="ARBA00023015"/>
    </source>
</evidence>
<comment type="caution">
    <text evidence="6">The sequence shown here is derived from an EMBL/GenBank/DDBJ whole genome shotgun (WGS) entry which is preliminary data.</text>
</comment>
<feature type="domain" description="HTH marR-type" evidence="5">
    <location>
        <begin position="46"/>
        <end position="178"/>
    </location>
</feature>
<dbReference type="Proteomes" id="UP001198565">
    <property type="component" value="Unassembled WGS sequence"/>
</dbReference>
<evidence type="ECO:0000313" key="6">
    <source>
        <dbReference type="EMBL" id="MBY8886069.1"/>
    </source>
</evidence>
<dbReference type="PANTHER" id="PTHR33164:SF102">
    <property type="entry name" value="TRANSCRIPTIONAL REGULATORY PROTEIN"/>
    <property type="match status" value="1"/>
</dbReference>
<reference evidence="6 7" key="1">
    <citation type="submission" date="2021-08" db="EMBL/GenBank/DDBJ databases">
        <title>Streptomyces sp. PTM05 isolated from lichen.</title>
        <authorList>
            <person name="Somphong A."/>
            <person name="Phongsopitanun W."/>
            <person name="Tanasupawat S."/>
        </authorList>
    </citation>
    <scope>NUCLEOTIDE SEQUENCE [LARGE SCALE GENOMIC DNA]</scope>
    <source>
        <strain evidence="6 7">Ptm05</strain>
    </source>
</reference>
<evidence type="ECO:0000256" key="4">
    <source>
        <dbReference type="SAM" id="MobiDB-lite"/>
    </source>
</evidence>